<evidence type="ECO:0008006" key="3">
    <source>
        <dbReference type="Google" id="ProtNLM"/>
    </source>
</evidence>
<accession>A0A7J3XYD3</accession>
<sequence>MSIVGALVGFIYRAFFLKGEEGFRLASPWVKLLFLASSLYLLTRQGPQLALANIATVLSLSLIWPGLEWFTSGFIISLIPALWFSATAYVSWLLGLPGVSFTGALNILVRTLSISLTILFFASTISPVRLSNLLLRIGAPSYYPLLVWRTMPYGMRVLLDSVQIGVMKGEKPHKRLAPAVAIMLEYGSYVEEYNWFKFEGKPAAPLPSRGSMKHTLMLAVASALEIALGALFP</sequence>
<proteinExistence type="predicted"/>
<evidence type="ECO:0000256" key="1">
    <source>
        <dbReference type="SAM" id="Phobius"/>
    </source>
</evidence>
<keyword evidence="1" id="KW-1133">Transmembrane helix</keyword>
<dbReference type="AlphaFoldDB" id="A0A7J3XYD3"/>
<name>A0A7J3XYD3_9CREN</name>
<gene>
    <name evidence="2" type="ORF">ENM60_02835</name>
</gene>
<feature type="transmembrane region" description="Helical" evidence="1">
    <location>
        <begin position="49"/>
        <end position="67"/>
    </location>
</feature>
<feature type="transmembrane region" description="Helical" evidence="1">
    <location>
        <begin position="26"/>
        <end position="42"/>
    </location>
</feature>
<keyword evidence="1" id="KW-0812">Transmembrane</keyword>
<organism evidence="2">
    <name type="scientific">Thermogladius calderae</name>
    <dbReference type="NCBI Taxonomy" id="1200300"/>
    <lineage>
        <taxon>Archaea</taxon>
        <taxon>Thermoproteota</taxon>
        <taxon>Thermoprotei</taxon>
        <taxon>Desulfurococcales</taxon>
        <taxon>Desulfurococcaceae</taxon>
        <taxon>Thermogladius</taxon>
    </lineage>
</organism>
<evidence type="ECO:0000313" key="2">
    <source>
        <dbReference type="EMBL" id="HHP67717.1"/>
    </source>
</evidence>
<feature type="transmembrane region" description="Helical" evidence="1">
    <location>
        <begin position="73"/>
        <end position="95"/>
    </location>
</feature>
<feature type="transmembrane region" description="Helical" evidence="1">
    <location>
        <begin position="107"/>
        <end position="126"/>
    </location>
</feature>
<protein>
    <recommendedName>
        <fullName evidence="3">Cobalt transport protein</fullName>
    </recommendedName>
</protein>
<dbReference type="EMBL" id="DRYK01000035">
    <property type="protein sequence ID" value="HHP67717.1"/>
    <property type="molecule type" value="Genomic_DNA"/>
</dbReference>
<reference evidence="2" key="1">
    <citation type="journal article" date="2020" name="mSystems">
        <title>Genome- and Community-Level Interaction Insights into Carbon Utilization and Element Cycling Functions of Hydrothermarchaeota in Hydrothermal Sediment.</title>
        <authorList>
            <person name="Zhou Z."/>
            <person name="Liu Y."/>
            <person name="Xu W."/>
            <person name="Pan J."/>
            <person name="Luo Z.H."/>
            <person name="Li M."/>
        </authorList>
    </citation>
    <scope>NUCLEOTIDE SEQUENCE [LARGE SCALE GENOMIC DNA]</scope>
    <source>
        <strain evidence="2">SpSt-110</strain>
    </source>
</reference>
<keyword evidence="1" id="KW-0472">Membrane</keyword>
<comment type="caution">
    <text evidence="2">The sequence shown here is derived from an EMBL/GenBank/DDBJ whole genome shotgun (WGS) entry which is preliminary data.</text>
</comment>